<feature type="compositionally biased region" description="Low complexity" evidence="1">
    <location>
        <begin position="320"/>
        <end position="334"/>
    </location>
</feature>
<dbReference type="GO" id="GO:0005634">
    <property type="term" value="C:nucleus"/>
    <property type="evidence" value="ECO:0007669"/>
    <property type="project" value="TreeGrafter"/>
</dbReference>
<feature type="region of interest" description="Disordered" evidence="1">
    <location>
        <begin position="214"/>
        <end position="615"/>
    </location>
</feature>
<dbReference type="GO" id="GO:0004672">
    <property type="term" value="F:protein kinase activity"/>
    <property type="evidence" value="ECO:0007669"/>
    <property type="project" value="TreeGrafter"/>
</dbReference>
<accession>A0A8H5FAX4</accession>
<feature type="compositionally biased region" description="Polar residues" evidence="1">
    <location>
        <begin position="220"/>
        <end position="231"/>
    </location>
</feature>
<dbReference type="SMART" id="SM00777">
    <property type="entry name" value="Mad3_BUB1_I"/>
    <property type="match status" value="1"/>
</dbReference>
<organism evidence="3 4">
    <name type="scientific">Ephemerocybe angulata</name>
    <dbReference type="NCBI Taxonomy" id="980116"/>
    <lineage>
        <taxon>Eukaryota</taxon>
        <taxon>Fungi</taxon>
        <taxon>Dikarya</taxon>
        <taxon>Basidiomycota</taxon>
        <taxon>Agaricomycotina</taxon>
        <taxon>Agaricomycetes</taxon>
        <taxon>Agaricomycetidae</taxon>
        <taxon>Agaricales</taxon>
        <taxon>Agaricineae</taxon>
        <taxon>Psathyrellaceae</taxon>
        <taxon>Ephemerocybe</taxon>
    </lineage>
</organism>
<dbReference type="Proteomes" id="UP000541558">
    <property type="component" value="Unassembled WGS sequence"/>
</dbReference>
<feature type="compositionally biased region" description="Basic and acidic residues" evidence="1">
    <location>
        <begin position="369"/>
        <end position="380"/>
    </location>
</feature>
<dbReference type="GO" id="GO:0051754">
    <property type="term" value="P:meiotic sister chromatid cohesion, centromeric"/>
    <property type="evidence" value="ECO:0007669"/>
    <property type="project" value="TreeGrafter"/>
</dbReference>
<feature type="compositionally biased region" description="Low complexity" evidence="1">
    <location>
        <begin position="550"/>
        <end position="575"/>
    </location>
</feature>
<comment type="caution">
    <text evidence="3">The sequence shown here is derived from an EMBL/GenBank/DDBJ whole genome shotgun (WGS) entry which is preliminary data.</text>
</comment>
<keyword evidence="4" id="KW-1185">Reference proteome</keyword>
<dbReference type="PROSITE" id="PS51489">
    <property type="entry name" value="BUB1_N"/>
    <property type="match status" value="1"/>
</dbReference>
<feature type="compositionally biased region" description="Low complexity" evidence="1">
    <location>
        <begin position="514"/>
        <end position="538"/>
    </location>
</feature>
<dbReference type="Pfam" id="PF08311">
    <property type="entry name" value="Mad3_BUB1_I"/>
    <property type="match status" value="1"/>
</dbReference>
<dbReference type="AlphaFoldDB" id="A0A8H5FAX4"/>
<sequence>MDFEDEIHQEQEPVVVDFDLLEAAKENVQPLATGRRVTALSALLATPHSQREGKLLATRNRLRINVELALDDEEDGDPLEAFCRLVYWTLENYPQGHSAESGLLELLEEATRVLKDYKEGVYRGDLKYLKLWLLYASYVDKPTIIYRFLEANEIGAEFALLYEEHAAVLERDGRKKEADEVYSLGIARKAQPLDHLKARYDDFQKRMMTNMSIPVVEPPTTRTASSQQPVQRQALATTSTQPSSSSRTLGSGFSSLSSIPSSSSSRLQIFVDPTGEEGETGSKSEWNELESRKTRVKENVPETKKLEGTTIKQIGKAKRIASSSRMASSSSSKIVPYRDTEADEPPPPATPTPANDTPPSSRSSSKSPADTRTEPADTPERTPAVKSTSRIGSGASLKGPVARGGFAPFVDTPEPTPARTTRASSRIPSSSSSRAPTAGLAKTPAPAVRTATKRVPSGSTSKIPVKGSFTPLADTPDDIPAPYRPNPVRSTSGSAPKVPAKASFTPFVEPSKPKPASTSSKAASSRPSSSSASTVPAKGGFAPFVDAPEEASPPAKAAPSRASSSNAASKAPIAKGGFAPFVDAPQETPPAGSSAAPPKFTPFRDEDEDSKATAVPVGDSVIKVKKAGLQGPALTTEAEALRKDPLKNYGMFDAEGGGD</sequence>
<evidence type="ECO:0000313" key="4">
    <source>
        <dbReference type="Proteomes" id="UP000541558"/>
    </source>
</evidence>
<feature type="compositionally biased region" description="Low complexity" evidence="1">
    <location>
        <begin position="234"/>
        <end position="270"/>
    </location>
</feature>
<feature type="domain" description="BUB1 N-terminal" evidence="2">
    <location>
        <begin position="66"/>
        <end position="233"/>
    </location>
</feature>
<dbReference type="Gene3D" id="1.25.40.430">
    <property type="match status" value="1"/>
</dbReference>
<dbReference type="InterPro" id="IPR013212">
    <property type="entry name" value="Mad3/Bub1_I"/>
</dbReference>
<protein>
    <recommendedName>
        <fullName evidence="2">BUB1 N-terminal domain-containing protein</fullName>
    </recommendedName>
</protein>
<dbReference type="GO" id="GO:0007094">
    <property type="term" value="P:mitotic spindle assembly checkpoint signaling"/>
    <property type="evidence" value="ECO:0007669"/>
    <property type="project" value="InterPro"/>
</dbReference>
<dbReference type="InterPro" id="IPR015661">
    <property type="entry name" value="Bub1/Mad3"/>
</dbReference>
<dbReference type="GO" id="GO:0032991">
    <property type="term" value="C:protein-containing complex"/>
    <property type="evidence" value="ECO:0007669"/>
    <property type="project" value="UniProtKB-ARBA"/>
</dbReference>
<feature type="compositionally biased region" description="Low complexity" evidence="1">
    <location>
        <begin position="352"/>
        <end position="368"/>
    </location>
</feature>
<dbReference type="FunFam" id="1.25.40.430:FF:000003">
    <property type="entry name" value="Checkpoint serine/threonine-protein kinase BUB1"/>
    <property type="match status" value="1"/>
</dbReference>
<evidence type="ECO:0000313" key="3">
    <source>
        <dbReference type="EMBL" id="KAF5329952.1"/>
    </source>
</evidence>
<evidence type="ECO:0000256" key="1">
    <source>
        <dbReference type="SAM" id="MobiDB-lite"/>
    </source>
</evidence>
<proteinExistence type="predicted"/>
<dbReference type="EMBL" id="JAACJK010000117">
    <property type="protein sequence ID" value="KAF5329952.1"/>
    <property type="molecule type" value="Genomic_DNA"/>
</dbReference>
<dbReference type="PANTHER" id="PTHR14030:SF4">
    <property type="entry name" value="BUB1 KINASE, ISOFORM A-RELATED"/>
    <property type="match status" value="1"/>
</dbReference>
<gene>
    <name evidence="3" type="ORF">D9611_010505</name>
</gene>
<reference evidence="3 4" key="1">
    <citation type="journal article" date="2020" name="ISME J.">
        <title>Uncovering the hidden diversity of litter-decomposition mechanisms in mushroom-forming fungi.</title>
        <authorList>
            <person name="Floudas D."/>
            <person name="Bentzer J."/>
            <person name="Ahren D."/>
            <person name="Johansson T."/>
            <person name="Persson P."/>
            <person name="Tunlid A."/>
        </authorList>
    </citation>
    <scope>NUCLEOTIDE SEQUENCE [LARGE SCALE GENOMIC DNA]</scope>
    <source>
        <strain evidence="3 4">CBS 175.51</strain>
    </source>
</reference>
<name>A0A8H5FAX4_9AGAR</name>
<feature type="compositionally biased region" description="Low complexity" evidence="1">
    <location>
        <begin position="417"/>
        <end position="438"/>
    </location>
</feature>
<evidence type="ECO:0000259" key="2">
    <source>
        <dbReference type="PROSITE" id="PS51489"/>
    </source>
</evidence>
<dbReference type="OrthoDB" id="248495at2759"/>
<dbReference type="PANTHER" id="PTHR14030">
    <property type="entry name" value="MITOTIC CHECKPOINT SERINE/THREONINE-PROTEIN KINASE BUB1"/>
    <property type="match status" value="1"/>
</dbReference>
<feature type="compositionally biased region" description="Basic and acidic residues" evidence="1">
    <location>
        <begin position="280"/>
        <end position="307"/>
    </location>
</feature>